<dbReference type="InterPro" id="IPR032675">
    <property type="entry name" value="LRR_dom_sf"/>
</dbReference>
<feature type="domain" description="Disease resistance protein winged helix" evidence="8">
    <location>
        <begin position="189"/>
        <end position="259"/>
    </location>
</feature>
<dbReference type="PANTHER" id="PTHR15140:SF33">
    <property type="entry name" value="LATE BLIGHT RESISTANCE PROTEIN HOMOLOG R1A-3 ISOFORM X1"/>
    <property type="match status" value="1"/>
</dbReference>
<gene>
    <name evidence="9" type="ORF">BUALT_Bualt07G0066800</name>
</gene>
<dbReference type="InterPro" id="IPR036388">
    <property type="entry name" value="WH-like_DNA-bd_sf"/>
</dbReference>
<dbReference type="GO" id="GO:0043531">
    <property type="term" value="F:ADP binding"/>
    <property type="evidence" value="ECO:0007669"/>
    <property type="project" value="InterPro"/>
</dbReference>
<evidence type="ECO:0000256" key="5">
    <source>
        <dbReference type="ARBA" id="ARBA00022821"/>
    </source>
</evidence>
<protein>
    <recommendedName>
        <fullName evidence="11">NB-ARC domain-containing protein</fullName>
    </recommendedName>
</protein>
<dbReference type="GO" id="GO:0006952">
    <property type="term" value="P:defense response"/>
    <property type="evidence" value="ECO:0007669"/>
    <property type="project" value="UniProtKB-KW"/>
</dbReference>
<keyword evidence="6" id="KW-0067">ATP-binding</keyword>
<dbReference type="PANTHER" id="PTHR15140">
    <property type="entry name" value="TUBULIN-SPECIFIC CHAPERONE E"/>
    <property type="match status" value="1"/>
</dbReference>
<keyword evidence="5" id="KW-0611">Plant defense</keyword>
<evidence type="ECO:0000256" key="6">
    <source>
        <dbReference type="ARBA" id="ARBA00022840"/>
    </source>
</evidence>
<evidence type="ECO:0000256" key="1">
    <source>
        <dbReference type="ARBA" id="ARBA00008894"/>
    </source>
</evidence>
<keyword evidence="2" id="KW-0433">Leucine-rich repeat</keyword>
<dbReference type="InterPro" id="IPR027417">
    <property type="entry name" value="P-loop_NTPase"/>
</dbReference>
<dbReference type="Pfam" id="PF23559">
    <property type="entry name" value="WHD_DRP"/>
    <property type="match status" value="1"/>
</dbReference>
<name>A0AAV6X8L5_9LAMI</name>
<keyword evidence="10" id="KW-1185">Reference proteome</keyword>
<evidence type="ECO:0000259" key="7">
    <source>
        <dbReference type="Pfam" id="PF00931"/>
    </source>
</evidence>
<dbReference type="SUPFAM" id="SSF52058">
    <property type="entry name" value="L domain-like"/>
    <property type="match status" value="1"/>
</dbReference>
<dbReference type="FunFam" id="1.10.10.10:FF:000322">
    <property type="entry name" value="Probable disease resistance protein At1g63360"/>
    <property type="match status" value="1"/>
</dbReference>
<evidence type="ECO:0000256" key="4">
    <source>
        <dbReference type="ARBA" id="ARBA00022741"/>
    </source>
</evidence>
<sequence length="581" mass="66240">MASDDETEYVNAGAHGTGKNVVVGFDCDLMEIKTHLAHDSPMLGAIPIVGMGGIGKTTLARQVFDDSYVVNQFDIRAWVTVGILTENMYESSEAKLVEYLYKGLNGRRYLMDSKGSRVILTTRLLHVALYANSCGPVHRMGFLSPDDSWNLLCNKVFGEEDCPHELEEIGKEIAQNCEGLPIAIVVISVFPEDHEIPVPKLIRLWIAEGFLEPHKSKSLEELAEEYLKDLIERNLILVRKRNFTGKIKTCNIHDLLKNLCILKAHEENFLYVVKGNYNALKEAEIIKLVYLRYLAFTYNDSLPSSIADLQNLETVVHHSWTYSKYPFLPVEIWTMPKLRHIYVAPSYLRDALDAQILVNNSFLLENLQTLLDERNLRCGSDILKRTPNLKELGISYDVSSSAVWSEYHLETLVNLLKLEKLKLLIKNLSHKPEIVHQSQLAFPQNLKRLTLIGCAIAWECMTIVGSLPNLQVLKLKRNACRGTEWKPLEDEFSQLRYLLLEDLDLVEWIAEDTHFPHLQRLTIRSCFKLKEIPYGFGEIPTLEMIELVNCHDSAVSSAQEIEKEQHDIGNKDLQVVVGSRR</sequence>
<dbReference type="SUPFAM" id="SSF52540">
    <property type="entry name" value="P-loop containing nucleoside triphosphate hydrolases"/>
    <property type="match status" value="1"/>
</dbReference>
<dbReference type="AlphaFoldDB" id="A0AAV6X8L5"/>
<dbReference type="InterPro" id="IPR058922">
    <property type="entry name" value="WHD_DRP"/>
</dbReference>
<dbReference type="Gene3D" id="1.10.10.10">
    <property type="entry name" value="Winged helix-like DNA-binding domain superfamily/Winged helix DNA-binding domain"/>
    <property type="match status" value="1"/>
</dbReference>
<dbReference type="Gene3D" id="1.10.8.430">
    <property type="entry name" value="Helical domain of apoptotic protease-activating factors"/>
    <property type="match status" value="1"/>
</dbReference>
<keyword evidence="4" id="KW-0547">Nucleotide-binding</keyword>
<dbReference type="Proteomes" id="UP000826271">
    <property type="component" value="Unassembled WGS sequence"/>
</dbReference>
<organism evidence="9 10">
    <name type="scientific">Buddleja alternifolia</name>
    <dbReference type="NCBI Taxonomy" id="168488"/>
    <lineage>
        <taxon>Eukaryota</taxon>
        <taxon>Viridiplantae</taxon>
        <taxon>Streptophyta</taxon>
        <taxon>Embryophyta</taxon>
        <taxon>Tracheophyta</taxon>
        <taxon>Spermatophyta</taxon>
        <taxon>Magnoliopsida</taxon>
        <taxon>eudicotyledons</taxon>
        <taxon>Gunneridae</taxon>
        <taxon>Pentapetalae</taxon>
        <taxon>asterids</taxon>
        <taxon>lamiids</taxon>
        <taxon>Lamiales</taxon>
        <taxon>Scrophulariaceae</taxon>
        <taxon>Buddlejeae</taxon>
        <taxon>Buddleja</taxon>
    </lineage>
</organism>
<dbReference type="InterPro" id="IPR042197">
    <property type="entry name" value="Apaf_helical"/>
</dbReference>
<keyword evidence="3" id="KW-0677">Repeat</keyword>
<dbReference type="Pfam" id="PF00931">
    <property type="entry name" value="NB-ARC"/>
    <property type="match status" value="2"/>
</dbReference>
<evidence type="ECO:0000259" key="8">
    <source>
        <dbReference type="Pfam" id="PF23559"/>
    </source>
</evidence>
<dbReference type="PRINTS" id="PR00364">
    <property type="entry name" value="DISEASERSIST"/>
</dbReference>
<accession>A0AAV6X8L5</accession>
<evidence type="ECO:0008006" key="11">
    <source>
        <dbReference type="Google" id="ProtNLM"/>
    </source>
</evidence>
<comment type="caution">
    <text evidence="9">The sequence shown here is derived from an EMBL/GenBank/DDBJ whole genome shotgun (WGS) entry which is preliminary data.</text>
</comment>
<feature type="domain" description="NB-ARC" evidence="7">
    <location>
        <begin position="30"/>
        <end position="82"/>
    </location>
</feature>
<evidence type="ECO:0000256" key="3">
    <source>
        <dbReference type="ARBA" id="ARBA00022737"/>
    </source>
</evidence>
<dbReference type="InterPro" id="IPR002182">
    <property type="entry name" value="NB-ARC"/>
</dbReference>
<dbReference type="Gene3D" id="3.40.50.300">
    <property type="entry name" value="P-loop containing nucleotide triphosphate hydrolases"/>
    <property type="match status" value="1"/>
</dbReference>
<dbReference type="Gene3D" id="3.80.10.10">
    <property type="entry name" value="Ribonuclease Inhibitor"/>
    <property type="match status" value="1"/>
</dbReference>
<comment type="similarity">
    <text evidence="1">Belongs to the disease resistance NB-LRR family.</text>
</comment>
<evidence type="ECO:0000256" key="2">
    <source>
        <dbReference type="ARBA" id="ARBA00022614"/>
    </source>
</evidence>
<evidence type="ECO:0000313" key="9">
    <source>
        <dbReference type="EMBL" id="KAG8379229.1"/>
    </source>
</evidence>
<feature type="domain" description="NB-ARC" evidence="7">
    <location>
        <begin position="113"/>
        <end position="161"/>
    </location>
</feature>
<dbReference type="GO" id="GO:0005524">
    <property type="term" value="F:ATP binding"/>
    <property type="evidence" value="ECO:0007669"/>
    <property type="project" value="UniProtKB-KW"/>
</dbReference>
<reference evidence="9" key="1">
    <citation type="submission" date="2019-10" db="EMBL/GenBank/DDBJ databases">
        <authorList>
            <person name="Zhang R."/>
            <person name="Pan Y."/>
            <person name="Wang J."/>
            <person name="Ma R."/>
            <person name="Yu S."/>
        </authorList>
    </citation>
    <scope>NUCLEOTIDE SEQUENCE</scope>
    <source>
        <strain evidence="9">LA-IB0</strain>
        <tissue evidence="9">Leaf</tissue>
    </source>
</reference>
<evidence type="ECO:0000313" key="10">
    <source>
        <dbReference type="Proteomes" id="UP000826271"/>
    </source>
</evidence>
<proteinExistence type="inferred from homology"/>
<dbReference type="EMBL" id="WHWC01000007">
    <property type="protein sequence ID" value="KAG8379229.1"/>
    <property type="molecule type" value="Genomic_DNA"/>
</dbReference>